<feature type="transmembrane region" description="Helical" evidence="1">
    <location>
        <begin position="69"/>
        <end position="86"/>
    </location>
</feature>
<dbReference type="InterPro" id="IPR032809">
    <property type="entry name" value="Put_HupE_UreJ"/>
</dbReference>
<reference evidence="2" key="2">
    <citation type="journal article" date="2021" name="Microbiome">
        <title>Successional dynamics and alternative stable states in a saline activated sludge microbial community over 9 years.</title>
        <authorList>
            <person name="Wang Y."/>
            <person name="Ye J."/>
            <person name="Ju F."/>
            <person name="Liu L."/>
            <person name="Boyd J.A."/>
            <person name="Deng Y."/>
            <person name="Parks D.H."/>
            <person name="Jiang X."/>
            <person name="Yin X."/>
            <person name="Woodcroft B.J."/>
            <person name="Tyson G.W."/>
            <person name="Hugenholtz P."/>
            <person name="Polz M.F."/>
            <person name="Zhang T."/>
        </authorList>
    </citation>
    <scope>NUCLEOTIDE SEQUENCE</scope>
    <source>
        <strain evidence="2">HKST-UBA01</strain>
    </source>
</reference>
<organism evidence="2 3">
    <name type="scientific">Eiseniibacteriota bacterium</name>
    <dbReference type="NCBI Taxonomy" id="2212470"/>
    <lineage>
        <taxon>Bacteria</taxon>
        <taxon>Candidatus Eiseniibacteriota</taxon>
    </lineage>
</organism>
<reference evidence="2" key="1">
    <citation type="submission" date="2020-04" db="EMBL/GenBank/DDBJ databases">
        <authorList>
            <person name="Zhang T."/>
        </authorList>
    </citation>
    <scope>NUCLEOTIDE SEQUENCE</scope>
    <source>
        <strain evidence="2">HKST-UBA01</strain>
    </source>
</reference>
<evidence type="ECO:0000313" key="3">
    <source>
        <dbReference type="Proteomes" id="UP000697710"/>
    </source>
</evidence>
<keyword evidence="1" id="KW-1133">Transmembrane helix</keyword>
<gene>
    <name evidence="2" type="ORF">KC729_12550</name>
</gene>
<feature type="non-terminal residue" evidence="2">
    <location>
        <position position="1"/>
    </location>
</feature>
<comment type="caution">
    <text evidence="2">The sequence shown here is derived from an EMBL/GenBank/DDBJ whole genome shotgun (WGS) entry which is preliminary data.</text>
</comment>
<dbReference type="Proteomes" id="UP000697710">
    <property type="component" value="Unassembled WGS sequence"/>
</dbReference>
<feature type="transmembrane region" description="Helical" evidence="1">
    <location>
        <begin position="30"/>
        <end position="57"/>
    </location>
</feature>
<protein>
    <submittedName>
        <fullName evidence="2">HupE/UreJ family protein</fullName>
    </submittedName>
</protein>
<dbReference type="Pfam" id="PF13795">
    <property type="entry name" value="HupE_UreJ_2"/>
    <property type="match status" value="1"/>
</dbReference>
<name>A0A956M240_UNCEI</name>
<keyword evidence="1" id="KW-0472">Membrane</keyword>
<keyword evidence="1" id="KW-0812">Transmembrane</keyword>
<dbReference type="AlphaFoldDB" id="A0A956M240"/>
<evidence type="ECO:0000256" key="1">
    <source>
        <dbReference type="SAM" id="Phobius"/>
    </source>
</evidence>
<dbReference type="EMBL" id="JAGQHR010000403">
    <property type="protein sequence ID" value="MCA9728510.1"/>
    <property type="molecule type" value="Genomic_DNA"/>
</dbReference>
<proteinExistence type="predicted"/>
<accession>A0A956M240</accession>
<evidence type="ECO:0000313" key="2">
    <source>
        <dbReference type="EMBL" id="MCA9728510.1"/>
    </source>
</evidence>
<sequence length="92" mass="9737">AGIAFFFGFVHGFGFASVLREFGLPSNALAASLFAFNAGVELGQATIVLAVAPLLALIRAKEPRLTRPVIAVGSVLVILAGSFWFVERVFAR</sequence>